<dbReference type="RefSeq" id="WP_186951450.1">
    <property type="nucleotide sequence ID" value="NZ_JACOFX010000001.1"/>
</dbReference>
<evidence type="ECO:0000313" key="2">
    <source>
        <dbReference type="Proteomes" id="UP000646911"/>
    </source>
</evidence>
<dbReference type="NCBIfam" id="TIGR04387">
    <property type="entry name" value="capsid_maj_N4"/>
    <property type="match status" value="1"/>
</dbReference>
<reference evidence="1 2" key="1">
    <citation type="submission" date="2020-08" db="EMBL/GenBank/DDBJ databases">
        <title>Novel species isolated from subtropical streams in China.</title>
        <authorList>
            <person name="Lu H."/>
        </authorList>
    </citation>
    <scope>NUCLEOTIDE SEQUENCE [LARGE SCALE GENOMIC DNA]</scope>
    <source>
        <strain evidence="1 2">NL8W</strain>
    </source>
</reference>
<sequence length="376" mass="40819">MSRTSILPSDPAAVKVWSAKIAVEAQKKSFWTKMTGGEDAAMPVVIKSDLESGPGDEVTTTLIAKLRGKPIEGDEKGEGREQRLSHYTHKMRIDKSRQLVNVGDVMSQKRVRQDIAKQARARLSDYMAEVQDELIHMYACGARGVGDEIQHYPNNWTGFPNPLTVPDAAHLQVGDGLTKATLVDGGATSKMSTAVIDRALVRASKMFSLEGKKGARMEPVSVETPNSGSDKCFVLLTSPESMYDLRREVGDAGWLTLEKQKAAAVGAKSPIFQGGDAYYNGALVTKHETCVKFNDYGAGGNVNAVRNLFLGAHAVAVAHGMKGQKGNVRYELSESSVDHGEESVIVVRMIAGFDKTRYNNMDFGVQSIDTAYTTID</sequence>
<keyword evidence="2" id="KW-1185">Reference proteome</keyword>
<comment type="caution">
    <text evidence="1">The sequence shown here is derived from an EMBL/GenBank/DDBJ whole genome shotgun (WGS) entry which is preliminary data.</text>
</comment>
<dbReference type="Pfam" id="PF13252">
    <property type="entry name" value="Phage_capsid_3"/>
    <property type="match status" value="1"/>
</dbReference>
<proteinExistence type="predicted"/>
<dbReference type="Proteomes" id="UP000646911">
    <property type="component" value="Unassembled WGS sequence"/>
</dbReference>
<evidence type="ECO:0000313" key="1">
    <source>
        <dbReference type="EMBL" id="MBC3906212.1"/>
    </source>
</evidence>
<name>A0ABR6Z4Y2_9BURK</name>
<dbReference type="InterPro" id="IPR025267">
    <property type="entry name" value="ORF017-like"/>
</dbReference>
<protein>
    <submittedName>
        <fullName evidence="1">N4-gp56 family major capsid protein</fullName>
    </submittedName>
</protein>
<gene>
    <name evidence="1" type="ORF">H8L47_01390</name>
</gene>
<dbReference type="EMBL" id="JACOFX010000001">
    <property type="protein sequence ID" value="MBC3906212.1"/>
    <property type="molecule type" value="Genomic_DNA"/>
</dbReference>
<accession>A0ABR6Z4Y2</accession>
<organism evidence="1 2">
    <name type="scientific">Undibacterium umbellatum</name>
    <dbReference type="NCBI Taxonomy" id="2762300"/>
    <lineage>
        <taxon>Bacteria</taxon>
        <taxon>Pseudomonadati</taxon>
        <taxon>Pseudomonadota</taxon>
        <taxon>Betaproteobacteria</taxon>
        <taxon>Burkholderiales</taxon>
        <taxon>Oxalobacteraceae</taxon>
        <taxon>Undibacterium</taxon>
    </lineage>
</organism>